<evidence type="ECO:0000256" key="1">
    <source>
        <dbReference type="SAM" id="MobiDB-lite"/>
    </source>
</evidence>
<evidence type="ECO:0000313" key="2">
    <source>
        <dbReference type="EMBL" id="EGI70050.1"/>
    </source>
</evidence>
<dbReference type="EMBL" id="GL887792">
    <property type="protein sequence ID" value="EGI70050.1"/>
    <property type="molecule type" value="Genomic_DNA"/>
</dbReference>
<proteinExistence type="predicted"/>
<gene>
    <name evidence="2" type="ORF">G5I_01176</name>
</gene>
<keyword evidence="3" id="KW-1185">Reference proteome</keyword>
<feature type="compositionally biased region" description="Basic and acidic residues" evidence="1">
    <location>
        <begin position="307"/>
        <end position="316"/>
    </location>
</feature>
<evidence type="ECO:0000313" key="3">
    <source>
        <dbReference type="Proteomes" id="UP000007755"/>
    </source>
</evidence>
<feature type="region of interest" description="Disordered" evidence="1">
    <location>
        <begin position="157"/>
        <end position="177"/>
    </location>
</feature>
<dbReference type="AlphaFoldDB" id="F4W6X0"/>
<sequence>MGNEVEMERKYWKEEDKKICRFYGGAHMRSIEPILGSIYEKDVKHGKKKKITSDRTILVRASFLQTRLTRRLLLLRKKSLCWGGSGATPAVNLPVTGVQFKLTQMNRWIWINICEQHRTYIYSLQNRQQTEVIPMTPDSMDEVPNCTYLPGAGHVEQEKQLPESSISSSSLRISSELHHSPATQGSLRWNTFHLSHDSKITNEESPAQRIKRASRRLMPPPLLKPCVPWPSLNPVACDTPALAVSQVAARPETRRHSDRTSLTLTNNLPLFLRVRPYRLSLHSLPSSDARKSKRWKGKEKGMKRKENHGVGCRDRKEKEKQEEIKLIKRNFRLKLYRFGIESEKSPISQKKDEEEAYAWLSLARILEWINVSSQEADGLLVTNDRKGMIQSRVFARCMLRIVTFSSTKKARSTFHGHGQRTRRIVISCPPSEIQKGIAMTTIDDNAVVGEDAPAIIEIKCSQLRRPVGTQRGGLMYPYPLCIHE</sequence>
<feature type="compositionally biased region" description="Basic residues" evidence="1">
    <location>
        <begin position="291"/>
        <end position="306"/>
    </location>
</feature>
<dbReference type="InParanoid" id="F4W6X0"/>
<feature type="compositionally biased region" description="Low complexity" evidence="1">
    <location>
        <begin position="163"/>
        <end position="174"/>
    </location>
</feature>
<dbReference type="Proteomes" id="UP000007755">
    <property type="component" value="Unassembled WGS sequence"/>
</dbReference>
<protein>
    <submittedName>
        <fullName evidence="2">Uncharacterized protein</fullName>
    </submittedName>
</protein>
<feature type="region of interest" description="Disordered" evidence="1">
    <location>
        <begin position="288"/>
        <end position="316"/>
    </location>
</feature>
<organism evidence="3">
    <name type="scientific">Acromyrmex echinatior</name>
    <name type="common">Panamanian leafcutter ant</name>
    <name type="synonym">Acromyrmex octospinosus echinatior</name>
    <dbReference type="NCBI Taxonomy" id="103372"/>
    <lineage>
        <taxon>Eukaryota</taxon>
        <taxon>Metazoa</taxon>
        <taxon>Ecdysozoa</taxon>
        <taxon>Arthropoda</taxon>
        <taxon>Hexapoda</taxon>
        <taxon>Insecta</taxon>
        <taxon>Pterygota</taxon>
        <taxon>Neoptera</taxon>
        <taxon>Endopterygota</taxon>
        <taxon>Hymenoptera</taxon>
        <taxon>Apocrita</taxon>
        <taxon>Aculeata</taxon>
        <taxon>Formicoidea</taxon>
        <taxon>Formicidae</taxon>
        <taxon>Myrmicinae</taxon>
        <taxon>Acromyrmex</taxon>
    </lineage>
</organism>
<accession>F4W6X0</accession>
<name>F4W6X0_ACREC</name>
<reference evidence="2" key="1">
    <citation type="submission" date="2011-02" db="EMBL/GenBank/DDBJ databases">
        <title>The genome of the leaf-cutting ant Acromyrmex echinatior suggests key adaptations to social evolution and fungus farming.</title>
        <authorList>
            <person name="Nygaard S."/>
            <person name="Zhang G."/>
        </authorList>
    </citation>
    <scope>NUCLEOTIDE SEQUENCE</scope>
</reference>